<dbReference type="EMBL" id="MZ442231">
    <property type="protein sequence ID" value="UEP64261.1"/>
    <property type="molecule type" value="mRNA"/>
</dbReference>
<name>A0A8K1YTN7_COTFL</name>
<dbReference type="AlphaFoldDB" id="A0A8K1YTN7"/>
<accession>A0A8K1YTN7</accession>
<organism evidence="2">
    <name type="scientific">Cotesia flavipes</name>
    <name type="common">Parasitic wasp</name>
    <name type="synonym">Apanteles flavipes</name>
    <dbReference type="NCBI Taxonomy" id="89805"/>
    <lineage>
        <taxon>Eukaryota</taxon>
        <taxon>Metazoa</taxon>
        <taxon>Ecdysozoa</taxon>
        <taxon>Arthropoda</taxon>
        <taxon>Hexapoda</taxon>
        <taxon>Insecta</taxon>
        <taxon>Pterygota</taxon>
        <taxon>Neoptera</taxon>
        <taxon>Endopterygota</taxon>
        <taxon>Hymenoptera</taxon>
        <taxon>Apocrita</taxon>
        <taxon>Ichneumonoidea</taxon>
        <taxon>Braconidae</taxon>
        <taxon>Microgastrinae</taxon>
        <taxon>Cotesia</taxon>
    </lineage>
</organism>
<evidence type="ECO:0000256" key="1">
    <source>
        <dbReference type="SAM" id="SignalP"/>
    </source>
</evidence>
<feature type="signal peptide" evidence="1">
    <location>
        <begin position="1"/>
        <end position="19"/>
    </location>
</feature>
<sequence>MFLIKILLFTAFCFVNTNALLDKGSNNTCFEIIEDPTYAFYDLDVIECNFVTISQIKLTNNGLSFTLKNPNTRTPDYIRLNKTEQKLFNGNTIVHFAKRENYRWKIGHTKTLGQYLPGFDNVTLYHNYDRRSAIMLYRKGSSYIVEGNIGGRILRYINGNDLDGDNSTYVLALLALAKEKELKREFDYDTYKQEYYNLGAENLERVHVKLLPIIDGRILNYGIIDARTLLRPILSYYNYIDMLFGVFTSPIISFNISGIIIPETEPFMPFIDTKNAVPPTIYLIDILNGLSQFMFKKKTYFGLSSYDIVILMAGRRLFKDISESHGSVSSKNFYKRAICDATENPSVIYSVYSDYLHDYLIWFFISKFATSARIRHELQHCEGFGETFIRMNSRRRTFLPWIDQCVANMMSHYFKNHDCSYFNNNGF</sequence>
<protein>
    <submittedName>
        <fullName evidence="2">Uncharacterized protein</fullName>
    </submittedName>
</protein>
<keyword evidence="1" id="KW-0732">Signal</keyword>
<reference evidence="2" key="1">
    <citation type="submission" date="2021-06" db="EMBL/GenBank/DDBJ databases">
        <title>Identification and biotechnological exploitation of host regulation proteins from Cotesia flavipes Cameron, 1891 (Hymenoptera: Braconidae).</title>
        <authorList>
            <person name="Walker A."/>
            <person name="Robinson S."/>
            <person name="King G.F."/>
            <person name="Rossi G.D."/>
        </authorList>
    </citation>
    <scope>NUCLEOTIDE SEQUENCE</scope>
</reference>
<evidence type="ECO:0000313" key="2">
    <source>
        <dbReference type="EMBL" id="UEP64261.1"/>
    </source>
</evidence>
<proteinExistence type="evidence at transcript level"/>
<feature type="chain" id="PRO_5035460394" evidence="1">
    <location>
        <begin position="20"/>
        <end position="427"/>
    </location>
</feature>